<evidence type="ECO:0000256" key="2">
    <source>
        <dbReference type="ARBA" id="ARBA00004906"/>
    </source>
</evidence>
<dbReference type="EMBL" id="SOYY01000009">
    <property type="protein sequence ID" value="KAA0716413.1"/>
    <property type="molecule type" value="Genomic_DNA"/>
</dbReference>
<keyword evidence="4 11" id="KW-0808">Transferase</keyword>
<dbReference type="InterPro" id="IPR013083">
    <property type="entry name" value="Znf_RING/FYVE/PHD"/>
</dbReference>
<evidence type="ECO:0000256" key="6">
    <source>
        <dbReference type="ARBA" id="ARBA00022737"/>
    </source>
</evidence>
<dbReference type="PROSITE" id="PS50089">
    <property type="entry name" value="ZF_RING_2"/>
    <property type="match status" value="1"/>
</dbReference>
<dbReference type="GO" id="GO:0061630">
    <property type="term" value="F:ubiquitin protein ligase activity"/>
    <property type="evidence" value="ECO:0007669"/>
    <property type="project" value="UniProtKB-UniRule"/>
</dbReference>
<protein>
    <recommendedName>
        <fullName evidence="11">E3 ubiquitin-protein ligase</fullName>
        <ecNumber evidence="11">2.3.2.27</ecNumber>
    </recommendedName>
</protein>
<evidence type="ECO:0000256" key="9">
    <source>
        <dbReference type="ARBA" id="ARBA00022976"/>
    </source>
</evidence>
<evidence type="ECO:0000256" key="5">
    <source>
        <dbReference type="ARBA" id="ARBA00022723"/>
    </source>
</evidence>
<evidence type="ECO:0000259" key="14">
    <source>
        <dbReference type="PROSITE" id="PS50918"/>
    </source>
</evidence>
<keyword evidence="7 10" id="KW-0863">Zinc-finger</keyword>
<accession>A0A5A9P3F5</accession>
<comment type="caution">
    <text evidence="15">The sequence shown here is derived from an EMBL/GenBank/DDBJ whole genome shotgun (WGS) entry which is preliminary data.</text>
</comment>
<evidence type="ECO:0000256" key="8">
    <source>
        <dbReference type="ARBA" id="ARBA00022833"/>
    </source>
</evidence>
<dbReference type="CDD" id="cd16672">
    <property type="entry name" value="RING-H2_DTX2"/>
    <property type="match status" value="1"/>
</dbReference>
<comment type="catalytic activity">
    <reaction evidence="1 11">
        <text>S-ubiquitinyl-[E2 ubiquitin-conjugating enzyme]-L-cysteine + [acceptor protein]-L-lysine = [E2 ubiquitin-conjugating enzyme]-L-cysteine + N(6)-ubiquitinyl-[acceptor protein]-L-lysine.</text>
        <dbReference type="EC" id="2.3.2.27"/>
    </reaction>
</comment>
<evidence type="ECO:0000256" key="10">
    <source>
        <dbReference type="PROSITE-ProRule" id="PRU00175"/>
    </source>
</evidence>
<dbReference type="Pfam" id="PF18102">
    <property type="entry name" value="DTC"/>
    <property type="match status" value="1"/>
</dbReference>
<evidence type="ECO:0000256" key="3">
    <source>
        <dbReference type="ARBA" id="ARBA00009413"/>
    </source>
</evidence>
<dbReference type="Pfam" id="PF00097">
    <property type="entry name" value="zf-C3HC4"/>
    <property type="match status" value="1"/>
</dbReference>
<dbReference type="CDD" id="cd09633">
    <property type="entry name" value="Deltex_C"/>
    <property type="match status" value="1"/>
</dbReference>
<dbReference type="PANTHER" id="PTHR12622">
    <property type="entry name" value="DELTEX-RELATED"/>
    <property type="match status" value="1"/>
</dbReference>
<organism evidence="15 16">
    <name type="scientific">Triplophysa tibetana</name>
    <dbReference type="NCBI Taxonomy" id="1572043"/>
    <lineage>
        <taxon>Eukaryota</taxon>
        <taxon>Metazoa</taxon>
        <taxon>Chordata</taxon>
        <taxon>Craniata</taxon>
        <taxon>Vertebrata</taxon>
        <taxon>Euteleostomi</taxon>
        <taxon>Actinopterygii</taxon>
        <taxon>Neopterygii</taxon>
        <taxon>Teleostei</taxon>
        <taxon>Ostariophysi</taxon>
        <taxon>Cypriniformes</taxon>
        <taxon>Nemacheilidae</taxon>
        <taxon>Triplophysa</taxon>
    </lineage>
</organism>
<dbReference type="EC" id="2.3.2.27" evidence="11"/>
<comment type="pathway">
    <text evidence="2 11">Protein modification; protein ubiquitination.</text>
</comment>
<dbReference type="Pfam" id="PF02825">
    <property type="entry name" value="WWE"/>
    <property type="match status" value="2"/>
</dbReference>
<comment type="similarity">
    <text evidence="3 11">Belongs to the Deltex family.</text>
</comment>
<evidence type="ECO:0000256" key="12">
    <source>
        <dbReference type="SAM" id="MobiDB-lite"/>
    </source>
</evidence>
<dbReference type="InterPro" id="IPR018957">
    <property type="entry name" value="Znf_C3HC4_RING-type"/>
</dbReference>
<comment type="subcellular location">
    <subcellularLocation>
        <location evidence="11">Cytoplasm</location>
    </subcellularLocation>
</comment>
<reference evidence="15 16" key="1">
    <citation type="journal article" date="2019" name="Mol. Ecol. Resour.">
        <title>Chromosome-level genome assembly of Triplophysa tibetana, a fish adapted to the harsh high-altitude environment of the Tibetan Plateau.</title>
        <authorList>
            <person name="Yang X."/>
            <person name="Liu H."/>
            <person name="Ma Z."/>
            <person name="Zou Y."/>
            <person name="Zou M."/>
            <person name="Mao Y."/>
            <person name="Li X."/>
            <person name="Wang H."/>
            <person name="Chen T."/>
            <person name="Wang W."/>
            <person name="Yang R."/>
        </authorList>
    </citation>
    <scope>NUCLEOTIDE SEQUENCE [LARGE SCALE GENOMIC DNA]</scope>
    <source>
        <strain evidence="15">TTIB1903HZAU</strain>
        <tissue evidence="15">Muscle</tissue>
    </source>
</reference>
<dbReference type="AlphaFoldDB" id="A0A5A9P3F5"/>
<dbReference type="InterPro" id="IPR037197">
    <property type="entry name" value="WWE_dom_sf"/>
</dbReference>
<evidence type="ECO:0000259" key="13">
    <source>
        <dbReference type="PROSITE" id="PS50089"/>
    </source>
</evidence>
<keyword evidence="16" id="KW-1185">Reference proteome</keyword>
<dbReference type="InterPro" id="IPR039396">
    <property type="entry name" value="Deltex_C"/>
</dbReference>
<dbReference type="SUPFAM" id="SSF117839">
    <property type="entry name" value="WWE domain"/>
    <property type="match status" value="2"/>
</dbReference>
<dbReference type="InterPro" id="IPR004170">
    <property type="entry name" value="WWE_dom"/>
</dbReference>
<dbReference type="PROSITE" id="PS50918">
    <property type="entry name" value="WWE"/>
    <property type="match status" value="2"/>
</dbReference>
<sequence length="662" mass="72337">MATGSSFSNGSRNVPSFTASTPSSSTSGIPGQAQPMVAVWEWLDDLGLWRPYTGQVSCYIERCLQHQQQRGTSTASSSISLGQADPSLAAYIIDIPNLQQFRQDTGKMRSVRRSLFPQSSALGSGVLWEWANDEGGWTAYEIRTSILLEHSYQAGQGTADLSSHGYNYIVDLTALEQVNKTSSYRRRVRRQGSVPYPLASGSVIHTGPACTCQQCMSNSSAAGPMPSRSRHSFSAGQINRPNIQTQHGRLPGSSPASVYSPYPRRPLSVGNMVWNAPWHASTSMVHAPGPPQGFGHHANGLSVPTVPLQLNGSSSMSAALAVRLFRYKLVVLGQIKMQSEPDLMRIDTHSDCLRLCFDRSHIISMLHVWLASPLLAHFSPFPPPPPPACLHMAVPGMASILMSAAGLGVRFMTAPFSQRGSSNPTKAQPSSVKRAKRQSRTAPSQKPEEVIKKYMENVPHVPDEDCIICMERLSCPSGYEIPVECSQSLQPNTVGKFTKCAHTFHMLCMLAMYNNGTKDGSLQCPSCKTIYGEKTGTQPKGKMEIYSIPQSLPGHPDCSTIQIIYNIPPGLQGPEHPNPGQPYTCRGFPRFCFLPDNDKGRKVLELLKVAWTRRLIFTVGTSSTTGEPDTVIWNEIPPQDGDDVQCLRPRLSGSQLPRQCAL</sequence>
<dbReference type="Proteomes" id="UP000324632">
    <property type="component" value="Chromosome 9"/>
</dbReference>
<evidence type="ECO:0000313" key="15">
    <source>
        <dbReference type="EMBL" id="KAA0716413.1"/>
    </source>
</evidence>
<feature type="compositionally biased region" description="Polar residues" evidence="12">
    <location>
        <begin position="1"/>
        <end position="14"/>
    </location>
</feature>
<feature type="compositionally biased region" description="Polar residues" evidence="12">
    <location>
        <begin position="417"/>
        <end position="431"/>
    </location>
</feature>
<feature type="compositionally biased region" description="Low complexity" evidence="12">
    <location>
        <begin position="15"/>
        <end position="27"/>
    </location>
</feature>
<dbReference type="InterPro" id="IPR001841">
    <property type="entry name" value="Znf_RING"/>
</dbReference>
<dbReference type="FunFam" id="3.30.40.10:FF:000097">
    <property type="entry name" value="E3 ubiquitin-protein ligase DTX4"/>
    <property type="match status" value="1"/>
</dbReference>
<dbReference type="Gene3D" id="3.30.720.50">
    <property type="match status" value="2"/>
</dbReference>
<gene>
    <name evidence="15" type="ORF">E1301_Tti009360</name>
</gene>
<dbReference type="Gene3D" id="3.30.390.130">
    <property type="match status" value="1"/>
</dbReference>
<dbReference type="SUPFAM" id="SSF57850">
    <property type="entry name" value="RING/U-box"/>
    <property type="match status" value="1"/>
</dbReference>
<evidence type="ECO:0000256" key="11">
    <source>
        <dbReference type="RuleBase" id="RU367105"/>
    </source>
</evidence>
<dbReference type="UniPathway" id="UPA00143"/>
<feature type="region of interest" description="Disordered" evidence="12">
    <location>
        <begin position="1"/>
        <end position="30"/>
    </location>
</feature>
<feature type="domain" description="WWE" evidence="14">
    <location>
        <begin position="25"/>
        <end position="113"/>
    </location>
</feature>
<name>A0A5A9P3F5_9TELE</name>
<dbReference type="InterPro" id="IPR018123">
    <property type="entry name" value="WWE-dom_subgr"/>
</dbReference>
<feature type="domain" description="RING-type" evidence="13">
    <location>
        <begin position="466"/>
        <end position="528"/>
    </location>
</feature>
<dbReference type="SMART" id="SM00678">
    <property type="entry name" value="WWE"/>
    <property type="match status" value="2"/>
</dbReference>
<keyword evidence="8 11" id="KW-0862">Zinc</keyword>
<keyword evidence="9" id="KW-0914">Notch signaling pathway</keyword>
<feature type="region of interest" description="Disordered" evidence="12">
    <location>
        <begin position="417"/>
        <end position="448"/>
    </location>
</feature>
<keyword evidence="11" id="KW-0963">Cytoplasm</keyword>
<dbReference type="Gene3D" id="3.30.40.10">
    <property type="entry name" value="Zinc/RING finger domain, C3HC4 (zinc finger)"/>
    <property type="match status" value="1"/>
</dbReference>
<proteinExistence type="inferred from homology"/>
<keyword evidence="5 11" id="KW-0479">Metal-binding</keyword>
<evidence type="ECO:0000256" key="1">
    <source>
        <dbReference type="ARBA" id="ARBA00000900"/>
    </source>
</evidence>
<evidence type="ECO:0000313" key="16">
    <source>
        <dbReference type="Proteomes" id="UP000324632"/>
    </source>
</evidence>
<evidence type="ECO:0000256" key="4">
    <source>
        <dbReference type="ARBA" id="ARBA00022679"/>
    </source>
</evidence>
<evidence type="ECO:0000256" key="7">
    <source>
        <dbReference type="ARBA" id="ARBA00022771"/>
    </source>
</evidence>
<feature type="domain" description="WWE" evidence="14">
    <location>
        <begin position="114"/>
        <end position="190"/>
    </location>
</feature>
<dbReference type="GO" id="GO:0008270">
    <property type="term" value="F:zinc ion binding"/>
    <property type="evidence" value="ECO:0007669"/>
    <property type="project" value="UniProtKB-KW"/>
</dbReference>
<dbReference type="GO" id="GO:0007219">
    <property type="term" value="P:Notch signaling pathway"/>
    <property type="evidence" value="ECO:0007669"/>
    <property type="project" value="UniProtKB-KW"/>
</dbReference>
<dbReference type="InterPro" id="IPR039398">
    <property type="entry name" value="Deltex_fam"/>
</dbReference>
<dbReference type="InterPro" id="IPR039399">
    <property type="entry name" value="Deltex_C_sf"/>
</dbReference>
<keyword evidence="6" id="KW-0677">Repeat</keyword>
<dbReference type="GO" id="GO:0016567">
    <property type="term" value="P:protein ubiquitination"/>
    <property type="evidence" value="ECO:0007669"/>
    <property type="project" value="UniProtKB-UniRule"/>
</dbReference>
<dbReference type="GO" id="GO:0005737">
    <property type="term" value="C:cytoplasm"/>
    <property type="evidence" value="ECO:0007669"/>
    <property type="project" value="UniProtKB-SubCell"/>
</dbReference>